<dbReference type="InterPro" id="IPR050640">
    <property type="entry name" value="Bact_2-comp_sensor_kinase"/>
</dbReference>
<keyword evidence="5" id="KW-0418">Kinase</keyword>
<dbReference type="OrthoDB" id="9776552at2"/>
<evidence type="ECO:0000313" key="12">
    <source>
        <dbReference type="EMBL" id="MUG26399.1"/>
    </source>
</evidence>
<dbReference type="EC" id="2.7.13.3" evidence="2"/>
<dbReference type="AlphaFoldDB" id="A0A090ZNW8"/>
<gene>
    <name evidence="11" type="ORF">DJ90_3</name>
    <name evidence="12" type="ORF">GNQ08_29070</name>
</gene>
<name>A0A090ZNW8_PAEMA</name>
<dbReference type="Pfam" id="PF02518">
    <property type="entry name" value="HATPase_c"/>
    <property type="match status" value="1"/>
</dbReference>
<dbReference type="Proteomes" id="UP000442469">
    <property type="component" value="Unassembled WGS sequence"/>
</dbReference>
<keyword evidence="9" id="KW-1133">Transmembrane helix</keyword>
<proteinExistence type="predicted"/>
<dbReference type="InterPro" id="IPR010559">
    <property type="entry name" value="Sig_transdc_His_kin_internal"/>
</dbReference>
<keyword evidence="6" id="KW-0067">ATP-binding</keyword>
<dbReference type="SMART" id="SM00387">
    <property type="entry name" value="HATPase_c"/>
    <property type="match status" value="1"/>
</dbReference>
<keyword evidence="9" id="KW-0812">Transmembrane</keyword>
<protein>
    <recommendedName>
        <fullName evidence="2">histidine kinase</fullName>
        <ecNumber evidence="2">2.7.13.3</ecNumber>
    </recommendedName>
</protein>
<dbReference type="InterPro" id="IPR004358">
    <property type="entry name" value="Sig_transdc_His_kin-like_C"/>
</dbReference>
<keyword evidence="7" id="KW-0902">Two-component regulatory system</keyword>
<dbReference type="GO" id="GO:0005524">
    <property type="term" value="F:ATP binding"/>
    <property type="evidence" value="ECO:0007669"/>
    <property type="project" value="UniProtKB-KW"/>
</dbReference>
<dbReference type="GO" id="GO:0000155">
    <property type="term" value="F:phosphorelay sensor kinase activity"/>
    <property type="evidence" value="ECO:0007669"/>
    <property type="project" value="InterPro"/>
</dbReference>
<dbReference type="PROSITE" id="PS50109">
    <property type="entry name" value="HIS_KIN"/>
    <property type="match status" value="1"/>
</dbReference>
<dbReference type="EMBL" id="JMQA01000038">
    <property type="protein sequence ID" value="KFN05871.1"/>
    <property type="molecule type" value="Genomic_DNA"/>
</dbReference>
<dbReference type="Gene3D" id="3.30.565.10">
    <property type="entry name" value="Histidine kinase-like ATPase, C-terminal domain"/>
    <property type="match status" value="1"/>
</dbReference>
<dbReference type="EMBL" id="WNZZ01000042">
    <property type="protein sequence ID" value="MUG26399.1"/>
    <property type="molecule type" value="Genomic_DNA"/>
</dbReference>
<keyword evidence="3" id="KW-0808">Transferase</keyword>
<dbReference type="Pfam" id="PF06580">
    <property type="entry name" value="His_kinase"/>
    <property type="match status" value="1"/>
</dbReference>
<dbReference type="PATRIC" id="fig|44252.3.peg.4239"/>
<dbReference type="Gene3D" id="6.10.340.10">
    <property type="match status" value="1"/>
</dbReference>
<dbReference type="InterPro" id="IPR036890">
    <property type="entry name" value="HATPase_C_sf"/>
</dbReference>
<comment type="caution">
    <text evidence="11">The sequence shown here is derived from an EMBL/GenBank/DDBJ whole genome shotgun (WGS) entry which is preliminary data.</text>
</comment>
<reference evidence="12 14" key="2">
    <citation type="submission" date="2019-11" db="EMBL/GenBank/DDBJ databases">
        <title>Draft genome sequences of five Paenibacillus species of dairy origin.</title>
        <authorList>
            <person name="Olajide A.M."/>
            <person name="Chen S."/>
            <person name="Lapointe G."/>
        </authorList>
    </citation>
    <scope>NUCLEOTIDE SEQUENCE [LARGE SCALE GENOMIC DNA]</scope>
    <source>
        <strain evidence="12 14">3CT49</strain>
    </source>
</reference>
<organism evidence="11 13">
    <name type="scientific">Paenibacillus macerans</name>
    <name type="common">Bacillus macerans</name>
    <dbReference type="NCBI Taxonomy" id="44252"/>
    <lineage>
        <taxon>Bacteria</taxon>
        <taxon>Bacillati</taxon>
        <taxon>Bacillota</taxon>
        <taxon>Bacilli</taxon>
        <taxon>Bacillales</taxon>
        <taxon>Paenibacillaceae</taxon>
        <taxon>Paenibacillus</taxon>
    </lineage>
</organism>
<keyword evidence="13" id="KW-1185">Reference proteome</keyword>
<evidence type="ECO:0000256" key="2">
    <source>
        <dbReference type="ARBA" id="ARBA00012438"/>
    </source>
</evidence>
<keyword evidence="8" id="KW-0175">Coiled coil</keyword>
<dbReference type="InterPro" id="IPR005467">
    <property type="entry name" value="His_kinase_dom"/>
</dbReference>
<evidence type="ECO:0000256" key="4">
    <source>
        <dbReference type="ARBA" id="ARBA00022741"/>
    </source>
</evidence>
<evidence type="ECO:0000313" key="11">
    <source>
        <dbReference type="EMBL" id="KFN05871.1"/>
    </source>
</evidence>
<evidence type="ECO:0000256" key="6">
    <source>
        <dbReference type="ARBA" id="ARBA00022840"/>
    </source>
</evidence>
<dbReference type="SUPFAM" id="SSF55874">
    <property type="entry name" value="ATPase domain of HSP90 chaperone/DNA topoisomerase II/histidine kinase"/>
    <property type="match status" value="1"/>
</dbReference>
<evidence type="ECO:0000256" key="7">
    <source>
        <dbReference type="ARBA" id="ARBA00023012"/>
    </source>
</evidence>
<dbReference type="GeneID" id="77009062"/>
<dbReference type="GO" id="GO:0016020">
    <property type="term" value="C:membrane"/>
    <property type="evidence" value="ECO:0007669"/>
    <property type="project" value="InterPro"/>
</dbReference>
<dbReference type="PANTHER" id="PTHR34220">
    <property type="entry name" value="SENSOR HISTIDINE KINASE YPDA"/>
    <property type="match status" value="1"/>
</dbReference>
<dbReference type="STRING" id="44252.DJ90_3"/>
<evidence type="ECO:0000313" key="14">
    <source>
        <dbReference type="Proteomes" id="UP000442469"/>
    </source>
</evidence>
<dbReference type="HOGENOM" id="CLU_020473_6_0_9"/>
<evidence type="ECO:0000256" key="9">
    <source>
        <dbReference type="SAM" id="Phobius"/>
    </source>
</evidence>
<evidence type="ECO:0000256" key="8">
    <source>
        <dbReference type="SAM" id="Coils"/>
    </source>
</evidence>
<accession>A0A090ZNW8</accession>
<dbReference type="RefSeq" id="WP_036625385.1">
    <property type="nucleotide sequence ID" value="NZ_BGML01000002.1"/>
</dbReference>
<evidence type="ECO:0000256" key="3">
    <source>
        <dbReference type="ARBA" id="ARBA00022679"/>
    </source>
</evidence>
<dbReference type="PRINTS" id="PR00344">
    <property type="entry name" value="BCTRLSENSOR"/>
</dbReference>
<keyword evidence="4" id="KW-0547">Nucleotide-binding</keyword>
<feature type="domain" description="Histidine kinase" evidence="10">
    <location>
        <begin position="468"/>
        <end position="582"/>
    </location>
</feature>
<dbReference type="InterPro" id="IPR003594">
    <property type="entry name" value="HATPase_dom"/>
</dbReference>
<feature type="coiled-coil region" evidence="8">
    <location>
        <begin position="338"/>
        <end position="377"/>
    </location>
</feature>
<keyword evidence="9" id="KW-0472">Membrane</keyword>
<evidence type="ECO:0000256" key="1">
    <source>
        <dbReference type="ARBA" id="ARBA00000085"/>
    </source>
</evidence>
<sequence>MRKPKRWFTLKNQIFVGFMLAMVLVLTLASILTYTQGSALLENNAEKHIGQTALQANGRLDALLAQIKTLSTQVATDGSIQQLLLSEVEGTKTPFSARQSLLSILGNYQSYVTGIKSLELYTTDYRRLFPLNDIPLQDTIDPKWIAAADRGKGELVWIGADPKDPSSVLALRRVSLIDRWFSSGGYLMVRIDRTYFQLQEQVSGEGGEYILLVDGNFHTIASNFGRSAGTLNLSELLTNEGKNITIGGQEFIEVKQKSEPTGWTLVFFTPVSYVTSGISALRTAVLVSGAIGVLLFLIMSLLLSTMITRPIFKLIKAMRGARFGVLQPNPMFSNTMEINELNNTYNQMVDNMNELIRVVYEKELLQSRTELKALQAQINPHFLFNTLEAFYWSLEEKGEEELASLVVSMSSLFRYTISRPNQDEWVTVEEELEHVEHYLQLMDIRLGERLTWSIEAGTFGGVKIPKLLIQPLVENAILHGVETKEGPGVVTVNVSPSGREGYVKITVRDNGPGMDEEMLRKLKQALDGGPALSSKGSGFGIVNVQRRLRLYFDKEQGAKPGLDVYSRPGEGTLVSFEIPSEYGGAV</sequence>
<comment type="catalytic activity">
    <reaction evidence="1">
        <text>ATP + protein L-histidine = ADP + protein N-phospho-L-histidine.</text>
        <dbReference type="EC" id="2.7.13.3"/>
    </reaction>
</comment>
<evidence type="ECO:0000256" key="5">
    <source>
        <dbReference type="ARBA" id="ARBA00022777"/>
    </source>
</evidence>
<dbReference type="Proteomes" id="UP000029278">
    <property type="component" value="Unassembled WGS sequence"/>
</dbReference>
<dbReference type="PANTHER" id="PTHR34220:SF7">
    <property type="entry name" value="SENSOR HISTIDINE KINASE YPDA"/>
    <property type="match status" value="1"/>
</dbReference>
<feature type="transmembrane region" description="Helical" evidence="9">
    <location>
        <begin position="285"/>
        <end position="312"/>
    </location>
</feature>
<evidence type="ECO:0000313" key="13">
    <source>
        <dbReference type="Proteomes" id="UP000029278"/>
    </source>
</evidence>
<reference evidence="11 13" key="1">
    <citation type="submission" date="2014-04" db="EMBL/GenBank/DDBJ databases">
        <authorList>
            <person name="Bishop-Lilly K.A."/>
            <person name="Broomall S.M."/>
            <person name="Chain P.S."/>
            <person name="Chertkov O."/>
            <person name="Coyne S.R."/>
            <person name="Daligault H.E."/>
            <person name="Davenport K.W."/>
            <person name="Erkkila T."/>
            <person name="Frey K.G."/>
            <person name="Gibbons H.S."/>
            <person name="Gu W."/>
            <person name="Jaissle J."/>
            <person name="Johnson S.L."/>
            <person name="Koroleva G.I."/>
            <person name="Ladner J.T."/>
            <person name="Lo C.-C."/>
            <person name="Minogue T.D."/>
            <person name="Munk C."/>
            <person name="Palacios G.F."/>
            <person name="Redden C.L."/>
            <person name="Rosenzweig C.N."/>
            <person name="Scholz M.B."/>
            <person name="Teshima H."/>
            <person name="Xu Y."/>
        </authorList>
    </citation>
    <scope>NUCLEOTIDE SEQUENCE [LARGE SCALE GENOMIC DNA]</scope>
    <source>
        <strain evidence="11 13">8244</strain>
    </source>
</reference>
<evidence type="ECO:0000259" key="10">
    <source>
        <dbReference type="PROSITE" id="PS50109"/>
    </source>
</evidence>